<dbReference type="AlphaFoldDB" id="A0A6A4IKD0"/>
<dbReference type="PROSITE" id="PS50010">
    <property type="entry name" value="DH_2"/>
    <property type="match status" value="2"/>
</dbReference>
<sequence>MNRWNSTVSTFSTTSTIINGVNAQGHPIIPPPPPLPSRASQQSYSMSEPDPYYDAGGPSTIVRRPTDILKDLRGMRDDESDHFSVEVVDDGPSYDYDEFQRADEASSSSARRRRNQRNHRDWTWEYSSDNPDEHNYYSSDEFVNFSLLSHLAVQLRDKVPREVHMKGGIQYERAFTGKDVVDTIQSLIKRHLLLNHSLNLTPSSYPLTAIDRKAALHVARSLQTQLLFYEVEGGGRELCDGVDDVYMFSDDSAYCTNGNSNSSGFFPTSAELPLPTAVVTMLTRCYVPTCVDDKPCYARDCPKRAHSLHKMLATPLSRIINNNSSSSFAKPPAPYPSKAMSPPVKPTFPAAAYSSSLFSSNPRSSGSSTQSSLSRKLTRSATDDKKAWKETVPVEVLSRIPDGEVRRQDIIHELMAKETAYLADLVSLETELMGPLLEWLVERSGASGTMTDGGGASSSSPPSTPYATGFDLSRTSSSSAPVSCPPILSFAPTIQHLLPLLSSLITSQTRLSEALRVRARESQYGIIERIGDIYLEKASGEWRAGWGNGWVQGQGFVGIGGRSETGGWTGKTGYDEWVAVWSTCGLGGISVFSNKAGDGGWGNEDWKKIVADQESRRANGEEPDAEGTLPAIDLKRFTDLLALPAMHLQSYPALLSTILSESTSANTVSSSASSSMTNSTNPKANKKRGGKEVESEENPDASYLREAIRAMRALWGYGKVKTFQLSMNVGANGINGSRGGMGEPAIKWEWFDLVSEEEMKEIGKAEIKRQAIIFELIKGELGYVKDLENVEQMYITPLLNSSTTSTPIIPPAEVNQFITSIFGNIHDLHTHHLGLLQALFRIQYNEYPTLRSISAPILDAALNWQEAYMEYIPNYPIAAYLIDSQMSLNPAFKEFVQKCTRHPDAHRLDMKNFVGWPIPRLLRYELLLKGILEETPAGPVNGHAGSSRQSASSSRSGNFAEHEDRTAIPQVLDVIRRLGKDMEPRVVSAKSKVELWRYNEGLVFKQGEWIDMDLLDPSRRIIHSGKLLRQTDSLMWSGWTELYVLLFDNYLILTKPKDRDDGTKYHVNRRVSVAYFYSLAKLFFFIANMSRPFDGIFGFWFWRCRSIRLVDRASSTSIFYYTEK</sequence>
<evidence type="ECO:0000259" key="2">
    <source>
        <dbReference type="PROSITE" id="PS50003"/>
    </source>
</evidence>
<name>A0A6A4IKD0_9AGAR</name>
<dbReference type="Gene3D" id="2.30.29.30">
    <property type="entry name" value="Pleckstrin-homology domain (PH domain)/Phosphotyrosine-binding domain (PTB)"/>
    <property type="match status" value="1"/>
</dbReference>
<feature type="region of interest" description="Disordered" evidence="1">
    <location>
        <begin position="357"/>
        <end position="385"/>
    </location>
</feature>
<dbReference type="SUPFAM" id="SSF48065">
    <property type="entry name" value="DBL homology domain (DH-domain)"/>
    <property type="match status" value="2"/>
</dbReference>
<keyword evidence="5" id="KW-1185">Reference proteome</keyword>
<protein>
    <recommendedName>
        <fullName evidence="6">DH domain-containing protein</fullName>
    </recommendedName>
</protein>
<dbReference type="PANTHER" id="PTHR46572:SF1">
    <property type="entry name" value="RHO1 GUANINE NUCLEOTIDE EXCHANGE FACTOR TUS1"/>
    <property type="match status" value="1"/>
</dbReference>
<feature type="compositionally biased region" description="Low complexity" evidence="1">
    <location>
        <begin position="668"/>
        <end position="681"/>
    </location>
</feature>
<dbReference type="SUPFAM" id="SSF50729">
    <property type="entry name" value="PH domain-like"/>
    <property type="match status" value="1"/>
</dbReference>
<evidence type="ECO:0000313" key="5">
    <source>
        <dbReference type="Proteomes" id="UP000799118"/>
    </source>
</evidence>
<dbReference type="InterPro" id="IPR011993">
    <property type="entry name" value="PH-like_dom_sf"/>
</dbReference>
<feature type="region of interest" description="Disordered" evidence="1">
    <location>
        <begin position="939"/>
        <end position="963"/>
    </location>
</feature>
<dbReference type="Pfam" id="PF00621">
    <property type="entry name" value="RhoGEF"/>
    <property type="match status" value="1"/>
</dbReference>
<dbReference type="GO" id="GO:0005085">
    <property type="term" value="F:guanyl-nucleotide exchange factor activity"/>
    <property type="evidence" value="ECO:0007669"/>
    <property type="project" value="InterPro"/>
</dbReference>
<dbReference type="OrthoDB" id="2272012at2759"/>
<evidence type="ECO:0000256" key="1">
    <source>
        <dbReference type="SAM" id="MobiDB-lite"/>
    </source>
</evidence>
<dbReference type="InterPro" id="IPR000219">
    <property type="entry name" value="DH_dom"/>
</dbReference>
<feature type="region of interest" description="Disordered" evidence="1">
    <location>
        <begin position="668"/>
        <end position="700"/>
    </location>
</feature>
<feature type="region of interest" description="Disordered" evidence="1">
    <location>
        <begin position="448"/>
        <end position="472"/>
    </location>
</feature>
<accession>A0A6A4IKD0</accession>
<feature type="compositionally biased region" description="Low complexity" evidence="1">
    <location>
        <begin position="457"/>
        <end position="469"/>
    </location>
</feature>
<reference evidence="4" key="1">
    <citation type="journal article" date="2019" name="Environ. Microbiol.">
        <title>Fungal ecological strategies reflected in gene transcription - a case study of two litter decomposers.</title>
        <authorList>
            <person name="Barbi F."/>
            <person name="Kohler A."/>
            <person name="Barry K."/>
            <person name="Baskaran P."/>
            <person name="Daum C."/>
            <person name="Fauchery L."/>
            <person name="Ihrmark K."/>
            <person name="Kuo A."/>
            <person name="LaButti K."/>
            <person name="Lipzen A."/>
            <person name="Morin E."/>
            <person name="Grigoriev I.V."/>
            <person name="Henrissat B."/>
            <person name="Lindahl B."/>
            <person name="Martin F."/>
        </authorList>
    </citation>
    <scope>NUCLEOTIDE SEQUENCE</scope>
    <source>
        <strain evidence="4">JB14</strain>
    </source>
</reference>
<evidence type="ECO:0000259" key="3">
    <source>
        <dbReference type="PROSITE" id="PS50010"/>
    </source>
</evidence>
<organism evidence="4 5">
    <name type="scientific">Gymnopus androsaceus JB14</name>
    <dbReference type="NCBI Taxonomy" id="1447944"/>
    <lineage>
        <taxon>Eukaryota</taxon>
        <taxon>Fungi</taxon>
        <taxon>Dikarya</taxon>
        <taxon>Basidiomycota</taxon>
        <taxon>Agaricomycotina</taxon>
        <taxon>Agaricomycetes</taxon>
        <taxon>Agaricomycetidae</taxon>
        <taxon>Agaricales</taxon>
        <taxon>Marasmiineae</taxon>
        <taxon>Omphalotaceae</taxon>
        <taxon>Gymnopus</taxon>
    </lineage>
</organism>
<evidence type="ECO:0008006" key="6">
    <source>
        <dbReference type="Google" id="ProtNLM"/>
    </source>
</evidence>
<dbReference type="PROSITE" id="PS50003">
    <property type="entry name" value="PH_DOMAIN"/>
    <property type="match status" value="1"/>
</dbReference>
<proteinExistence type="predicted"/>
<gene>
    <name evidence="4" type="ORF">BT96DRAFT_247819</name>
</gene>
<feature type="domain" description="PH" evidence="2">
    <location>
        <begin position="1020"/>
        <end position="1124"/>
    </location>
</feature>
<dbReference type="InterPro" id="IPR052233">
    <property type="entry name" value="Rho-type_GEFs"/>
</dbReference>
<feature type="region of interest" description="Disordered" evidence="1">
    <location>
        <begin position="22"/>
        <end position="61"/>
    </location>
</feature>
<feature type="region of interest" description="Disordered" evidence="1">
    <location>
        <begin position="94"/>
        <end position="118"/>
    </location>
</feature>
<dbReference type="CDD" id="cd00160">
    <property type="entry name" value="RhoGEF"/>
    <property type="match status" value="1"/>
</dbReference>
<dbReference type="EMBL" id="ML769384">
    <property type="protein sequence ID" value="KAE9411081.1"/>
    <property type="molecule type" value="Genomic_DNA"/>
</dbReference>
<evidence type="ECO:0000313" key="4">
    <source>
        <dbReference type="EMBL" id="KAE9411081.1"/>
    </source>
</evidence>
<feature type="compositionally biased region" description="Low complexity" evidence="1">
    <location>
        <begin position="357"/>
        <end position="375"/>
    </location>
</feature>
<dbReference type="InterPro" id="IPR035899">
    <property type="entry name" value="DBL_dom_sf"/>
</dbReference>
<feature type="compositionally biased region" description="Low complexity" evidence="1">
    <location>
        <begin position="944"/>
        <end position="957"/>
    </location>
</feature>
<dbReference type="Proteomes" id="UP000799118">
    <property type="component" value="Unassembled WGS sequence"/>
</dbReference>
<dbReference type="SMART" id="SM00325">
    <property type="entry name" value="RhoGEF"/>
    <property type="match status" value="1"/>
</dbReference>
<feature type="domain" description="DH" evidence="3">
    <location>
        <begin position="406"/>
        <end position="714"/>
    </location>
</feature>
<dbReference type="Gene3D" id="1.20.900.10">
    <property type="entry name" value="Dbl homology (DH) domain"/>
    <property type="match status" value="2"/>
</dbReference>
<feature type="domain" description="DH" evidence="3">
    <location>
        <begin position="768"/>
        <end position="985"/>
    </location>
</feature>
<dbReference type="PANTHER" id="PTHR46572">
    <property type="entry name" value="RHO1 GDP-GTP EXCHANGE PROTEIN 1-RELATED"/>
    <property type="match status" value="1"/>
</dbReference>
<dbReference type="InterPro" id="IPR001849">
    <property type="entry name" value="PH_domain"/>
</dbReference>